<evidence type="ECO:0000313" key="1">
    <source>
        <dbReference type="EMBL" id="SUB84871.1"/>
    </source>
</evidence>
<dbReference type="Pfam" id="PF06300">
    <property type="entry name" value="Tsp45I"/>
    <property type="match status" value="1"/>
</dbReference>
<gene>
    <name evidence="1" type="ORF">NCTC11157_00590</name>
</gene>
<evidence type="ECO:0000313" key="2">
    <source>
        <dbReference type="Proteomes" id="UP000254072"/>
    </source>
</evidence>
<proteinExistence type="predicted"/>
<protein>
    <submittedName>
        <fullName evidence="1">Tsp45I type II restriction enzyme</fullName>
    </submittedName>
</protein>
<dbReference type="AlphaFoldDB" id="A0A379DXS3"/>
<reference evidence="1 2" key="1">
    <citation type="submission" date="2018-06" db="EMBL/GenBank/DDBJ databases">
        <authorList>
            <consortium name="Pathogen Informatics"/>
            <person name="Doyle S."/>
        </authorList>
    </citation>
    <scope>NUCLEOTIDE SEQUENCE [LARGE SCALE GENOMIC DNA]</scope>
    <source>
        <strain evidence="1 2">NCTC11157</strain>
    </source>
</reference>
<name>A0A379DXS3_9BACT</name>
<dbReference type="Proteomes" id="UP000254072">
    <property type="component" value="Unassembled WGS sequence"/>
</dbReference>
<organism evidence="1 2">
    <name type="scientific">Prevotella disiens</name>
    <dbReference type="NCBI Taxonomy" id="28130"/>
    <lineage>
        <taxon>Bacteria</taxon>
        <taxon>Pseudomonadati</taxon>
        <taxon>Bacteroidota</taxon>
        <taxon>Bacteroidia</taxon>
        <taxon>Bacteroidales</taxon>
        <taxon>Prevotellaceae</taxon>
        <taxon>Prevotella</taxon>
    </lineage>
</organism>
<accession>A0A379DXS3</accession>
<dbReference type="InterPro" id="IPR010443">
    <property type="entry name" value="Restrct_endonuc_II_Tsp45I"/>
</dbReference>
<dbReference type="REBASE" id="408994">
    <property type="entry name" value="Pdi11157IVP"/>
</dbReference>
<sequence>MNWFMEQSIEYAQQKSYLDDLFKVYPTIPNGIREIDKTVWGEIENSYNTRTMKNSLEIFLS</sequence>
<dbReference type="EMBL" id="UGTL01000001">
    <property type="protein sequence ID" value="SUB84871.1"/>
    <property type="molecule type" value="Genomic_DNA"/>
</dbReference>